<dbReference type="InterPro" id="IPR018094">
    <property type="entry name" value="Thymidylate_kinase"/>
</dbReference>
<keyword evidence="8 11" id="KW-0067">ATP-binding</keyword>
<evidence type="ECO:0000256" key="2">
    <source>
        <dbReference type="ARBA" id="ARBA00012980"/>
    </source>
</evidence>
<keyword evidence="4 11" id="KW-0808">Transferase</keyword>
<dbReference type="Pfam" id="PF02223">
    <property type="entry name" value="Thymidylate_kin"/>
    <property type="match status" value="1"/>
</dbReference>
<dbReference type="InterPro" id="IPR039430">
    <property type="entry name" value="Thymidylate_kin-like_dom"/>
</dbReference>
<evidence type="ECO:0000256" key="11">
    <source>
        <dbReference type="HAMAP-Rule" id="MF_00165"/>
    </source>
</evidence>
<dbReference type="CDD" id="cd01672">
    <property type="entry name" value="TMPK"/>
    <property type="match status" value="1"/>
</dbReference>
<evidence type="ECO:0000313" key="14">
    <source>
        <dbReference type="Proteomes" id="UP001177212"/>
    </source>
</evidence>
<sequence length="211" mass="23392">MRGKLIVLDGSNGAGKSTVLKHIKKHLDANSIEYITTREPGGTEIGDKIRTILLDKSNSAMCSTTELMLFAAGRAQHLNEKITPALEKGIHVISDRFESASVSFQHYGRGLPKETVDQLNDLALGNFRPDMTIILDLDPAIGLKRVKDRGEGLDRMEDIDISFLERARQGYLVQAKNHPNRFKVIDALQPLEGVVHDAITTLDQIIKQPNN</sequence>
<comment type="caution">
    <text evidence="13">The sequence shown here is derived from an EMBL/GenBank/DDBJ whole genome shotgun (WGS) entry which is preliminary data.</text>
</comment>
<dbReference type="SUPFAM" id="SSF52540">
    <property type="entry name" value="P-loop containing nucleoside triphosphate hydrolases"/>
    <property type="match status" value="1"/>
</dbReference>
<comment type="function">
    <text evidence="11">Phosphorylation of dTMP to form dTDP in both de novo and salvage pathways of dTTP synthesis.</text>
</comment>
<evidence type="ECO:0000256" key="7">
    <source>
        <dbReference type="ARBA" id="ARBA00022777"/>
    </source>
</evidence>
<evidence type="ECO:0000256" key="1">
    <source>
        <dbReference type="ARBA" id="ARBA00009776"/>
    </source>
</evidence>
<evidence type="ECO:0000256" key="3">
    <source>
        <dbReference type="ARBA" id="ARBA00017144"/>
    </source>
</evidence>
<evidence type="ECO:0000256" key="5">
    <source>
        <dbReference type="ARBA" id="ARBA00022727"/>
    </source>
</evidence>
<dbReference type="PANTHER" id="PTHR10344:SF4">
    <property type="entry name" value="UMP-CMP KINASE 2, MITOCHONDRIAL"/>
    <property type="match status" value="1"/>
</dbReference>
<dbReference type="Proteomes" id="UP001177212">
    <property type="component" value="Unassembled WGS sequence"/>
</dbReference>
<name>A0ABT9FCL8_9GAMM</name>
<evidence type="ECO:0000256" key="9">
    <source>
        <dbReference type="ARBA" id="ARBA00029962"/>
    </source>
</evidence>
<comment type="similarity">
    <text evidence="1 11">Belongs to the thymidylate kinase family.</text>
</comment>
<reference evidence="13" key="1">
    <citation type="submission" date="2023-07" db="EMBL/GenBank/DDBJ databases">
        <title>Genome content predicts the carbon catabolic preferences of heterotrophic bacteria.</title>
        <authorList>
            <person name="Gralka M."/>
        </authorList>
    </citation>
    <scope>NUCLEOTIDE SEQUENCE</scope>
    <source>
        <strain evidence="13">4G09</strain>
    </source>
</reference>
<comment type="caution">
    <text evidence="11">Lacks conserved residue(s) required for the propagation of feature annotation.</text>
</comment>
<accession>A0ABT9FCL8</accession>
<keyword evidence="7 11" id="KW-0418">Kinase</keyword>
<dbReference type="EC" id="2.7.4.9" evidence="2 11"/>
<keyword evidence="5 11" id="KW-0545">Nucleotide biosynthesis</keyword>
<dbReference type="GO" id="GO:0004798">
    <property type="term" value="F:dTMP kinase activity"/>
    <property type="evidence" value="ECO:0007669"/>
    <property type="project" value="UniProtKB-EC"/>
</dbReference>
<gene>
    <name evidence="11 13" type="primary">tmk</name>
    <name evidence="13" type="ORF">Q8W34_07540</name>
</gene>
<dbReference type="InterPro" id="IPR027417">
    <property type="entry name" value="P-loop_NTPase"/>
</dbReference>
<evidence type="ECO:0000313" key="13">
    <source>
        <dbReference type="EMBL" id="MDP2564483.1"/>
    </source>
</evidence>
<proteinExistence type="inferred from homology"/>
<feature type="domain" description="Thymidylate kinase-like" evidence="12">
    <location>
        <begin position="8"/>
        <end position="196"/>
    </location>
</feature>
<evidence type="ECO:0000256" key="8">
    <source>
        <dbReference type="ARBA" id="ARBA00022840"/>
    </source>
</evidence>
<evidence type="ECO:0000256" key="10">
    <source>
        <dbReference type="ARBA" id="ARBA00048743"/>
    </source>
</evidence>
<comment type="catalytic activity">
    <reaction evidence="10 11">
        <text>dTMP + ATP = dTDP + ADP</text>
        <dbReference type="Rhea" id="RHEA:13517"/>
        <dbReference type="ChEBI" id="CHEBI:30616"/>
        <dbReference type="ChEBI" id="CHEBI:58369"/>
        <dbReference type="ChEBI" id="CHEBI:63528"/>
        <dbReference type="ChEBI" id="CHEBI:456216"/>
        <dbReference type="EC" id="2.7.4.9"/>
    </reaction>
</comment>
<dbReference type="EMBL" id="JAUYVT010000004">
    <property type="protein sequence ID" value="MDP2564483.1"/>
    <property type="molecule type" value="Genomic_DNA"/>
</dbReference>
<dbReference type="PANTHER" id="PTHR10344">
    <property type="entry name" value="THYMIDYLATE KINASE"/>
    <property type="match status" value="1"/>
</dbReference>
<dbReference type="NCBIfam" id="TIGR00041">
    <property type="entry name" value="DTMP_kinase"/>
    <property type="match status" value="1"/>
</dbReference>
<protein>
    <recommendedName>
        <fullName evidence="3 11">Thymidylate kinase</fullName>
        <ecNumber evidence="2 11">2.7.4.9</ecNumber>
    </recommendedName>
    <alternativeName>
        <fullName evidence="9 11">dTMP kinase</fullName>
    </alternativeName>
</protein>
<keyword evidence="14" id="KW-1185">Reference proteome</keyword>
<dbReference type="Gene3D" id="3.40.50.300">
    <property type="entry name" value="P-loop containing nucleotide triphosphate hydrolases"/>
    <property type="match status" value="1"/>
</dbReference>
<dbReference type="RefSeq" id="WP_305471760.1">
    <property type="nucleotide sequence ID" value="NZ_JAUYVT010000004.1"/>
</dbReference>
<evidence type="ECO:0000259" key="12">
    <source>
        <dbReference type="Pfam" id="PF02223"/>
    </source>
</evidence>
<evidence type="ECO:0000256" key="4">
    <source>
        <dbReference type="ARBA" id="ARBA00022679"/>
    </source>
</evidence>
<dbReference type="HAMAP" id="MF_00165">
    <property type="entry name" value="Thymidylate_kinase"/>
    <property type="match status" value="1"/>
</dbReference>
<organism evidence="13 14">
    <name type="scientific">Pseudoalteromonas marina</name>
    <dbReference type="NCBI Taxonomy" id="267375"/>
    <lineage>
        <taxon>Bacteria</taxon>
        <taxon>Pseudomonadati</taxon>
        <taxon>Pseudomonadota</taxon>
        <taxon>Gammaproteobacteria</taxon>
        <taxon>Alteromonadales</taxon>
        <taxon>Pseudoalteromonadaceae</taxon>
        <taxon>Pseudoalteromonas</taxon>
    </lineage>
</organism>
<keyword evidence="6 11" id="KW-0547">Nucleotide-binding</keyword>
<evidence type="ECO:0000256" key="6">
    <source>
        <dbReference type="ARBA" id="ARBA00022741"/>
    </source>
</evidence>